<feature type="region of interest" description="Disordered" evidence="1">
    <location>
        <begin position="1"/>
        <end position="98"/>
    </location>
</feature>
<dbReference type="KEGG" id="tng:GSTEN00016325G001"/>
<comment type="caution">
    <text evidence="2">The sequence shown here is derived from an EMBL/GenBank/DDBJ whole genome shotgun (WGS) entry which is preliminary data.</text>
</comment>
<dbReference type="GO" id="GO:0042754">
    <property type="term" value="P:negative regulation of circadian rhythm"/>
    <property type="evidence" value="ECO:0007669"/>
    <property type="project" value="InterPro"/>
</dbReference>
<dbReference type="PANTHER" id="PTHR34648:SF7">
    <property type="entry name" value="SI:CH211-132B12.7"/>
    <property type="match status" value="1"/>
</dbReference>
<protein>
    <submittedName>
        <fullName evidence="2">(spotted green pufferfish) hypothetical protein</fullName>
    </submittedName>
</protein>
<reference evidence="2" key="2">
    <citation type="submission" date="2004-02" db="EMBL/GenBank/DDBJ databases">
        <authorList>
            <consortium name="Genoscope"/>
            <consortium name="Whitehead Institute Centre for Genome Research"/>
        </authorList>
    </citation>
    <scope>NUCLEOTIDE SEQUENCE</scope>
</reference>
<sequence length="220" mass="24393">MPKEQGRFWEGAARGSSKTAKNKSNSATLQAALGSRHRDQSGTGDMNNHLVLCDGEKDSEKDSGYSETGSESVHTDLNDEHNGVRAAPREKREGFNNDNNVAIATGRNMAPYEEFSPIYIIKNLVVKPCPAPDSSSTRHRRFRNTAEILNQSGLLAIALRTKELLEQNAATDREIAQLHQHTHLCARWSRAARKKVTKALTAWTSSYRPWPSPAATPSWI</sequence>
<accession>Q4SLA6</accession>
<dbReference type="Pfam" id="PF15800">
    <property type="entry name" value="CiPC"/>
    <property type="match status" value="2"/>
</dbReference>
<feature type="compositionally biased region" description="Basic and acidic residues" evidence="1">
    <location>
        <begin position="73"/>
        <end position="95"/>
    </location>
</feature>
<feature type="compositionally biased region" description="Basic and acidic residues" evidence="1">
    <location>
        <begin position="54"/>
        <end position="64"/>
    </location>
</feature>
<dbReference type="PANTHER" id="PTHR34648">
    <property type="entry name" value="CLOCK-INTERACTING PACEMAKER"/>
    <property type="match status" value="1"/>
</dbReference>
<dbReference type="GO" id="GO:0005634">
    <property type="term" value="C:nucleus"/>
    <property type="evidence" value="ECO:0007669"/>
    <property type="project" value="TreeGrafter"/>
</dbReference>
<evidence type="ECO:0000313" key="2">
    <source>
        <dbReference type="EMBL" id="CAF98576.1"/>
    </source>
</evidence>
<evidence type="ECO:0000256" key="1">
    <source>
        <dbReference type="SAM" id="MobiDB-lite"/>
    </source>
</evidence>
<dbReference type="InterPro" id="IPR031602">
    <property type="entry name" value="CIPC"/>
</dbReference>
<dbReference type="AlphaFoldDB" id="Q4SLA6"/>
<dbReference type="EMBL" id="CAAE01014557">
    <property type="protein sequence ID" value="CAF98576.1"/>
    <property type="molecule type" value="Genomic_DNA"/>
</dbReference>
<organism evidence="2">
    <name type="scientific">Tetraodon nigroviridis</name>
    <name type="common">Spotted green pufferfish</name>
    <name type="synonym">Chelonodon nigroviridis</name>
    <dbReference type="NCBI Taxonomy" id="99883"/>
    <lineage>
        <taxon>Eukaryota</taxon>
        <taxon>Metazoa</taxon>
        <taxon>Chordata</taxon>
        <taxon>Craniata</taxon>
        <taxon>Vertebrata</taxon>
        <taxon>Euteleostomi</taxon>
        <taxon>Actinopterygii</taxon>
        <taxon>Neopterygii</taxon>
        <taxon>Teleostei</taxon>
        <taxon>Neoteleostei</taxon>
        <taxon>Acanthomorphata</taxon>
        <taxon>Eupercaria</taxon>
        <taxon>Tetraodontiformes</taxon>
        <taxon>Tetradontoidea</taxon>
        <taxon>Tetraodontidae</taxon>
        <taxon>Tetraodon</taxon>
    </lineage>
</organism>
<dbReference type="OrthoDB" id="6374619at2759"/>
<gene>
    <name evidence="2" type="ORF">GSTENG00016325001</name>
</gene>
<reference evidence="2" key="1">
    <citation type="journal article" date="2004" name="Nature">
        <title>Genome duplication in the teleost fish Tetraodon nigroviridis reveals the early vertebrate proto-karyotype.</title>
        <authorList>
            <person name="Jaillon O."/>
            <person name="Aury J.-M."/>
            <person name="Brunet F."/>
            <person name="Petit J.-L."/>
            <person name="Stange-Thomann N."/>
            <person name="Mauceli E."/>
            <person name="Bouneau L."/>
            <person name="Fischer C."/>
            <person name="Ozouf-Costaz C."/>
            <person name="Bernot A."/>
            <person name="Nicaud S."/>
            <person name="Jaffe D."/>
            <person name="Fisher S."/>
            <person name="Lutfalla G."/>
            <person name="Dossat C."/>
            <person name="Segurens B."/>
            <person name="Dasilva C."/>
            <person name="Salanoubat M."/>
            <person name="Levy M."/>
            <person name="Boudet N."/>
            <person name="Castellano S."/>
            <person name="Anthouard V."/>
            <person name="Jubin C."/>
            <person name="Castelli V."/>
            <person name="Katinka M."/>
            <person name="Vacherie B."/>
            <person name="Biemont C."/>
            <person name="Skalli Z."/>
            <person name="Cattolico L."/>
            <person name="Poulain J."/>
            <person name="De Berardinis V."/>
            <person name="Cruaud C."/>
            <person name="Duprat S."/>
            <person name="Brottier P."/>
            <person name="Coutanceau J.-P."/>
            <person name="Gouzy J."/>
            <person name="Parra G."/>
            <person name="Lardier G."/>
            <person name="Chapple C."/>
            <person name="McKernan K.J."/>
            <person name="McEwan P."/>
            <person name="Bosak S."/>
            <person name="Kellis M."/>
            <person name="Volff J.-N."/>
            <person name="Guigo R."/>
            <person name="Zody M.C."/>
            <person name="Mesirov J."/>
            <person name="Lindblad-Toh K."/>
            <person name="Birren B."/>
            <person name="Nusbaum C."/>
            <person name="Kahn D."/>
            <person name="Robinson-Rechavi M."/>
            <person name="Laudet V."/>
            <person name="Schachter V."/>
            <person name="Quetier F."/>
            <person name="Saurin W."/>
            <person name="Scarpelli C."/>
            <person name="Wincker P."/>
            <person name="Lander E.S."/>
            <person name="Weissenbach J."/>
            <person name="Roest Crollius H."/>
        </authorList>
    </citation>
    <scope>NUCLEOTIDE SEQUENCE [LARGE SCALE GENOMIC DNA]</scope>
</reference>
<feature type="compositionally biased region" description="Low complexity" evidence="1">
    <location>
        <begin position="16"/>
        <end position="28"/>
    </location>
</feature>
<dbReference type="GO" id="GO:0045892">
    <property type="term" value="P:negative regulation of DNA-templated transcription"/>
    <property type="evidence" value="ECO:0007669"/>
    <property type="project" value="InterPro"/>
</dbReference>
<proteinExistence type="predicted"/>
<name>Q4SLA6_TETNG</name>